<comment type="catalytic activity">
    <reaction evidence="30">
        <text>(3R)-hydroxyhexadecanoyl-[ACP] = (2E)-hexadecenoyl-[ACP] + H2O</text>
        <dbReference type="Rhea" id="RHEA:41908"/>
        <dbReference type="Rhea" id="RHEA-COMP:9650"/>
        <dbReference type="Rhea" id="RHEA-COMP:9651"/>
        <dbReference type="ChEBI" id="CHEBI:15377"/>
        <dbReference type="ChEBI" id="CHEBI:78480"/>
        <dbReference type="ChEBI" id="CHEBI:78481"/>
    </reaction>
    <physiologicalReaction direction="left-to-right" evidence="30">
        <dbReference type="Rhea" id="RHEA:41909"/>
    </physiologicalReaction>
</comment>
<dbReference type="SUPFAM" id="SSF53474">
    <property type="entry name" value="alpha/beta-Hydrolases"/>
    <property type="match status" value="1"/>
</dbReference>
<dbReference type="InterPro" id="IPR016035">
    <property type="entry name" value="Acyl_Trfase/lysoPLipase"/>
</dbReference>
<evidence type="ECO:0000256" key="8">
    <source>
        <dbReference type="ARBA" id="ARBA00022450"/>
    </source>
</evidence>
<comment type="catalytic activity">
    <reaction evidence="42">
        <text>(2E)-hexenoyl-[ACP] + NADPH + H(+) = hexanoyl-[ACP] + NADP(+)</text>
        <dbReference type="Rhea" id="RHEA:41832"/>
        <dbReference type="Rhea" id="RHEA-COMP:9631"/>
        <dbReference type="Rhea" id="RHEA-COMP:9632"/>
        <dbReference type="ChEBI" id="CHEBI:15378"/>
        <dbReference type="ChEBI" id="CHEBI:57783"/>
        <dbReference type="ChEBI" id="CHEBI:58349"/>
        <dbReference type="ChEBI" id="CHEBI:78458"/>
        <dbReference type="ChEBI" id="CHEBI:78459"/>
    </reaction>
    <physiologicalReaction direction="left-to-right" evidence="42">
        <dbReference type="Rhea" id="RHEA:41833"/>
    </physiologicalReaction>
</comment>
<evidence type="ECO:0000256" key="39">
    <source>
        <dbReference type="ARBA" id="ARBA00047500"/>
    </source>
</evidence>
<evidence type="ECO:0000256" key="56">
    <source>
        <dbReference type="ARBA" id="ARBA00049109"/>
    </source>
</evidence>
<evidence type="ECO:0000256" key="61">
    <source>
        <dbReference type="ARBA" id="ARBA00049449"/>
    </source>
</evidence>
<evidence type="ECO:0000256" key="49">
    <source>
        <dbReference type="ARBA" id="ARBA00048506"/>
    </source>
</evidence>
<dbReference type="EMBL" id="CAXIEN010000166">
    <property type="protein sequence ID" value="CAL1283307.1"/>
    <property type="molecule type" value="Genomic_DNA"/>
</dbReference>
<dbReference type="PANTHER" id="PTHR43775:SF7">
    <property type="entry name" value="FATTY ACID SYNTHASE"/>
    <property type="match status" value="1"/>
</dbReference>
<comment type="catalytic activity">
    <reaction evidence="31">
        <text>(3R)-hydroxybutanoyl-[ACP] = (2E)-butenoyl-[ACP] + H2O</text>
        <dbReference type="Rhea" id="RHEA:41808"/>
        <dbReference type="Rhea" id="RHEA-COMP:9626"/>
        <dbReference type="Rhea" id="RHEA-COMP:9627"/>
        <dbReference type="ChEBI" id="CHEBI:15377"/>
        <dbReference type="ChEBI" id="CHEBI:78451"/>
        <dbReference type="ChEBI" id="CHEBI:78453"/>
    </reaction>
    <physiologicalReaction direction="left-to-right" evidence="31">
        <dbReference type="Rhea" id="RHEA:41809"/>
    </physiologicalReaction>
</comment>
<dbReference type="SUPFAM" id="SSF53901">
    <property type="entry name" value="Thiolase-like"/>
    <property type="match status" value="1"/>
</dbReference>
<comment type="catalytic activity">
    <reaction evidence="53">
        <text>hexadecanoyl-[ACP] + H2O = hexadecanoate + holo-[ACP] + H(+)</text>
        <dbReference type="Rhea" id="RHEA:41932"/>
        <dbReference type="Rhea" id="RHEA-COMP:9652"/>
        <dbReference type="Rhea" id="RHEA-COMP:9685"/>
        <dbReference type="ChEBI" id="CHEBI:7896"/>
        <dbReference type="ChEBI" id="CHEBI:15377"/>
        <dbReference type="ChEBI" id="CHEBI:15378"/>
        <dbReference type="ChEBI" id="CHEBI:64479"/>
        <dbReference type="ChEBI" id="CHEBI:78483"/>
        <dbReference type="EC" id="3.1.2.14"/>
    </reaction>
    <physiologicalReaction direction="left-to-right" evidence="53">
        <dbReference type="Rhea" id="RHEA:41933"/>
    </physiologicalReaction>
</comment>
<dbReference type="SUPFAM" id="SSF52151">
    <property type="entry name" value="FabD/lysophospholipase-like"/>
    <property type="match status" value="1"/>
</dbReference>
<accession>A0AAV2AHY1</accession>
<dbReference type="EC" id="2.3.1.85" evidence="4"/>
<evidence type="ECO:0000256" key="48">
    <source>
        <dbReference type="ARBA" id="ARBA00048420"/>
    </source>
</evidence>
<evidence type="ECO:0000256" key="63">
    <source>
        <dbReference type="ARBA" id="ARBA00049533"/>
    </source>
</evidence>
<dbReference type="GO" id="GO:0004313">
    <property type="term" value="F:[acyl-carrier-protein] S-acetyltransferase activity"/>
    <property type="evidence" value="ECO:0007669"/>
    <property type="project" value="UniProtKB-EC"/>
</dbReference>
<evidence type="ECO:0000256" key="58">
    <source>
        <dbReference type="ARBA" id="ARBA00049263"/>
    </source>
</evidence>
<evidence type="ECO:0000256" key="32">
    <source>
        <dbReference type="ARBA" id="ARBA00023442"/>
    </source>
</evidence>
<comment type="catalytic activity">
    <reaction evidence="47">
        <text>tetradecanoyl-[ACP] + H2O = tetradecanoate + holo-[ACP] + H(+)</text>
        <dbReference type="Rhea" id="RHEA:30123"/>
        <dbReference type="Rhea" id="RHEA-COMP:9648"/>
        <dbReference type="Rhea" id="RHEA-COMP:9685"/>
        <dbReference type="ChEBI" id="CHEBI:15377"/>
        <dbReference type="ChEBI" id="CHEBI:15378"/>
        <dbReference type="ChEBI" id="CHEBI:30807"/>
        <dbReference type="ChEBI" id="CHEBI:64479"/>
        <dbReference type="ChEBI" id="CHEBI:78477"/>
        <dbReference type="EC" id="3.1.2.14"/>
    </reaction>
    <physiologicalReaction direction="left-to-right" evidence="47">
        <dbReference type="Rhea" id="RHEA:30124"/>
    </physiologicalReaction>
</comment>
<keyword evidence="13" id="KW-0378">Hydrolase</keyword>
<dbReference type="Pfam" id="PF02801">
    <property type="entry name" value="Ketoacyl-synt_C"/>
    <property type="match status" value="1"/>
</dbReference>
<evidence type="ECO:0000256" key="47">
    <source>
        <dbReference type="ARBA" id="ARBA00048289"/>
    </source>
</evidence>
<evidence type="ECO:0000256" key="29">
    <source>
        <dbReference type="ARBA" id="ARBA00023399"/>
    </source>
</evidence>
<keyword evidence="20" id="KW-0443">Lipid metabolism</keyword>
<dbReference type="InterPro" id="IPR036736">
    <property type="entry name" value="ACP-like_sf"/>
</dbReference>
<evidence type="ECO:0000256" key="19">
    <source>
        <dbReference type="ARBA" id="ARBA00023027"/>
    </source>
</evidence>
<dbReference type="EC" id="3.1.2.14" evidence="3"/>
<dbReference type="Gene3D" id="3.40.47.10">
    <property type="match status" value="1"/>
</dbReference>
<evidence type="ECO:0000256" key="60">
    <source>
        <dbReference type="ARBA" id="ARBA00049422"/>
    </source>
</evidence>
<keyword evidence="11" id="KW-0808">Transferase</keyword>
<evidence type="ECO:0000256" key="12">
    <source>
        <dbReference type="ARBA" id="ARBA00022799"/>
    </source>
</evidence>
<dbReference type="InterPro" id="IPR029063">
    <property type="entry name" value="SAM-dependent_MTases_sf"/>
</dbReference>
<comment type="catalytic activity">
    <reaction evidence="55">
        <text>(2E)-octadecenoyl-[ACP] + NADPH + H(+) = octadecanoyl-[ACP] + NADP(+)</text>
        <dbReference type="Rhea" id="RHEA:41928"/>
        <dbReference type="Rhea" id="RHEA-COMP:9655"/>
        <dbReference type="Rhea" id="RHEA-COMP:9656"/>
        <dbReference type="ChEBI" id="CHEBI:15378"/>
        <dbReference type="ChEBI" id="CHEBI:57783"/>
        <dbReference type="ChEBI" id="CHEBI:58349"/>
        <dbReference type="ChEBI" id="CHEBI:78489"/>
        <dbReference type="ChEBI" id="CHEBI:78495"/>
    </reaction>
    <physiologicalReaction direction="left-to-right" evidence="55">
        <dbReference type="Rhea" id="RHEA:41929"/>
    </physiologicalReaction>
</comment>
<dbReference type="Gene3D" id="3.30.70.3290">
    <property type="match status" value="1"/>
</dbReference>
<dbReference type="Pfam" id="PF21089">
    <property type="entry name" value="PKS_DH_N"/>
    <property type="match status" value="1"/>
</dbReference>
<feature type="domain" description="PKS/mFAS DH" evidence="67">
    <location>
        <begin position="855"/>
        <end position="1120"/>
    </location>
</feature>
<dbReference type="GO" id="GO:0016297">
    <property type="term" value="F:fatty acyl-[ACP] hydrolase activity"/>
    <property type="evidence" value="ECO:0007669"/>
    <property type="project" value="UniProtKB-EC"/>
</dbReference>
<evidence type="ECO:0000256" key="38">
    <source>
        <dbReference type="ARBA" id="ARBA00047451"/>
    </source>
</evidence>
<evidence type="ECO:0000256" key="53">
    <source>
        <dbReference type="ARBA" id="ARBA00048704"/>
    </source>
</evidence>
<dbReference type="InterPro" id="IPR013968">
    <property type="entry name" value="PKS_KR"/>
</dbReference>
<dbReference type="Gene3D" id="3.90.180.10">
    <property type="entry name" value="Medium-chain alcohol dehydrogenases, catalytic domain"/>
    <property type="match status" value="1"/>
</dbReference>
<comment type="catalytic activity">
    <reaction evidence="60">
        <text>3-oxooctanoyl-[ACP] + NADPH + H(+) = (3R)-hydroxyoctanoyl-[ACP] + NADP(+)</text>
        <dbReference type="Rhea" id="RHEA:41840"/>
        <dbReference type="Rhea" id="RHEA-COMP:9633"/>
        <dbReference type="Rhea" id="RHEA-COMP:9634"/>
        <dbReference type="ChEBI" id="CHEBI:15378"/>
        <dbReference type="ChEBI" id="CHEBI:57783"/>
        <dbReference type="ChEBI" id="CHEBI:58349"/>
        <dbReference type="ChEBI" id="CHEBI:78460"/>
        <dbReference type="ChEBI" id="CHEBI:78461"/>
    </reaction>
    <physiologicalReaction direction="left-to-right" evidence="60">
        <dbReference type="Rhea" id="RHEA:41841"/>
    </physiologicalReaction>
</comment>
<evidence type="ECO:0000313" key="68">
    <source>
        <dbReference type="EMBL" id="CAL1283307.1"/>
    </source>
</evidence>
<comment type="catalytic activity">
    <reaction evidence="28">
        <text>(3R)-hydroxytetradecanoyl-[ACP] = (2E)-tetradecenoyl-[ACP] + H2O</text>
        <dbReference type="Rhea" id="RHEA:41892"/>
        <dbReference type="Rhea" id="RHEA-COMP:9646"/>
        <dbReference type="Rhea" id="RHEA-COMP:9647"/>
        <dbReference type="ChEBI" id="CHEBI:15377"/>
        <dbReference type="ChEBI" id="CHEBI:78474"/>
        <dbReference type="ChEBI" id="CHEBI:78475"/>
    </reaction>
    <physiologicalReaction direction="left-to-right" evidence="28">
        <dbReference type="Rhea" id="RHEA:41893"/>
    </physiologicalReaction>
</comment>
<evidence type="ECO:0000256" key="54">
    <source>
        <dbReference type="ARBA" id="ARBA00048935"/>
    </source>
</evidence>
<dbReference type="GO" id="GO:0004315">
    <property type="term" value="F:3-oxoacyl-[acyl-carrier-protein] synthase activity"/>
    <property type="evidence" value="ECO:0007669"/>
    <property type="project" value="UniProtKB-EC"/>
</dbReference>
<dbReference type="Gene3D" id="3.40.50.720">
    <property type="entry name" value="NAD(P)-binding Rossmann-like Domain"/>
    <property type="match status" value="1"/>
</dbReference>
<feature type="active site" description="Proton donor; for dehydratase activity" evidence="64">
    <location>
        <position position="1035"/>
    </location>
</feature>
<dbReference type="SMART" id="SM00822">
    <property type="entry name" value="PKS_KR"/>
    <property type="match status" value="1"/>
</dbReference>
<evidence type="ECO:0000256" key="14">
    <source>
        <dbReference type="ARBA" id="ARBA00022832"/>
    </source>
</evidence>
<keyword evidence="18" id="KW-0560">Oxidoreductase</keyword>
<comment type="catalytic activity">
    <reaction evidence="50">
        <text>3-oxohexanoyl-[ACP] + NADPH + H(+) = (3R)-hydroxyhexanoyl-[ACP] + NADP(+)</text>
        <dbReference type="Rhea" id="RHEA:41824"/>
        <dbReference type="Rhea" id="RHEA-COMP:9629"/>
        <dbReference type="Rhea" id="RHEA-COMP:9630"/>
        <dbReference type="ChEBI" id="CHEBI:15378"/>
        <dbReference type="ChEBI" id="CHEBI:57783"/>
        <dbReference type="ChEBI" id="CHEBI:58349"/>
        <dbReference type="ChEBI" id="CHEBI:78456"/>
        <dbReference type="ChEBI" id="CHEBI:78457"/>
    </reaction>
    <physiologicalReaction direction="left-to-right" evidence="50">
        <dbReference type="Rhea" id="RHEA:41825"/>
    </physiologicalReaction>
</comment>
<sequence length="2491" mass="278316">MDPSSDHHEYCTGGFDPEDIVISGIAGRFPECDNVGELNEALYSKKDLTISSTKRFQKNAENTAKIPCGLLNNLDKFDAGFFGLTYNVVNSTDPGTRIHSEVIYEAITDAGVDAFELHGQNIGLFNAITNDDCFLISLHDKGVGDPYLLRSFQVGRATFSFNITGPSLCVDTACSSSAVALWSAVKALKSGEIDAAVVSGCQLNLHPGITSGYHKYGIASPTGNSRPFDADSDGMIRSEAVTAIFLQKAKFARRAYATVSAIRLYSGGHNSEGLTSPSVATAKKVLLDTLMDAKLDKNEIGYVEAHGTGTPVGDPIELAALSEAFLGNRSKPLLIGTIKSNIGHTEACAGLCGMIKAILTFENETIPPNIKYQTPNPKCPALLDGRIAVVTEPTPFKENYIPTFSAGITGTLVSVLLKKNPITYNESVVEENIPRLILFSATTEEAISFLFDYIKGTPKLSNEFFALLNKLSFGNFFFKPFRGYGIFEKGENSFTQIKKVSPRQRQIWFVMTGMGCQWPGMGLRLMQISEFAKSMSRSAEVLKPYGIDLLKVLKEGKTEPHKERNITASFVGICAIQIALIDVLKLLDIKADGIVGHSTGELACAYADGCCTAEEAILAAYYRGYSVENADLPQGRMAAVGLPWNEALKLCPKDVYAVCDNADDSVTISGLKEPLEKFVETLKEKNIFARMVDAHGYSFHCEHILPVVPALRKAMNKLITNPKSRSERWISSSYPKSEWDTPECKTANAEYFVHNLMSSVLFKDAAKMIPPDAIIIEIGSHFLLQPLLRRIVGPEALYFGLMKRNEEDSIKFFMESLGKMYVEGVKPKIERLYPPVKFPVPRETPMISDLIRWDHSESYFVPEFTPKSGLLSREFNFWGKDSYMLDHKVDRKVLFPATGYIFIAWETLASNLGKKIEELPVVIERFKIHRPTVIGQQHKVQFYIKIFDSSGRFEISEGNSVVASGLISECKDILFQECSLEYDPNSQSISGIEIYEQFRRLGYEYGPAFQSILEVKVQGTSGLVQWKDKWIPFLDALLLFFALKEIGDQLFLPTGASRIKIDPKVLKSALHSNNNASDIKKQEGIQGLPVVFNRKTRICSSVGVEIADLTAVPVPRHRNTETSILEECNFIAYDSVQNMSEESSQEIQKYFRACNENINEICKTLGKDVEKHVFSVEDNDNNCLGENIESQIGENHHLLKSLKSAIHVSNTSESKQIEVFTHYMKFIGTDILNNTLVNEDTLRILLATIFENSFRRLSIIEINDSFPVILTIASEIVEKYNYIPFKKSILIADETVHVSEEVLKKYRIQVHREEKLRYMINDQEETKQDIAVGSFMCGSLKKLKELIHTLTSVIKKTGFIVLFFKEKVNSGELFLSSLCGEEFPVHTESALETILQEENLVILSKISDSLGSSAYLLRFPCLSEPQRILIMDDNDYNWVKKIKLELFERNTGTVWLVAERNRTSGIIGMVKCLLREPGGERIRCVFLSPTKSGNYPPSFSKENPFYASLFTKDLVMNVWRNGVWGSFRHTRIRKVKCPRLVDHSYVKCLSYGNLSSFQWTESPIKYIEPKNDRLFHEYYSALNFRDVMITSGKLPAGVFRKYNKDARDTTICIEFSGIEDGTGKRVCGIGFAALATSVLANPALLLEVPDKWTLEEAATVPVVYFTCYYGLFIKAKLREGQSILIHSGTGGVGQAAINIALSLNCEIYTTVGTNEKKEYLRRKFPQIKEENIGKSRDTSFENMIVERTNGRGVDFVLNSLADDKFHASMRCVAKNGCFIEIGRFDIEMDHDIGLKLFARSLSFIVVNLDLVFDTSMQESKTVQKLTNLVKEGIISGVVKPLDRTVFDKNSIEKAFRYMTKGIHIGKVLIKIRDEENKGLAVPKSLKHIAVPDTLFYYNKVYIIIGGLGGFGIEVAKWIIKKGGRNIILTSRYGARTPLNYFCLKRWEEEGINVQVSTLNVVFKTEAEKLLKDASCIGKVGGIFNSALVLRDAFMSDQTADSFQEVCDPKAVATENLDELSRKLCPSLDHFVCFSSISCGRGNAGQTNYGYANSVMERVCEQRKRDGLPGLAIQWGIIGEVGIVHRHMGEDAMIAGFVPQSVQSCLESLDAFCQQDSPVVTSYVSSQQVKKEDGDLLSIISKLSGLDIAEFDDPTKSINEIGLDSFAKVELKHLIDSHTDLSFSLDEIRNMTVGDIKALSQKSKNENNRTSTLFASEHVKLPTVLKHKEAVQVLQNNVPGDPIFIVNIGDTDVSKFQTLATELKNPTFALVWTDDAPRTDIGSLASWYMKLIQEIATGPFHIVGHSIGGSVAFEMALQSQAHDGNLRTITLLDSLEGLIDALRREDTEDINSEVTALCKFVKQFTSGDLEKFKRELTREENQEQRIQMVLRYLTDSSHQAVDKNELTKAITTYLQKYKLTSFYIPKGKLSMDINIIESSTKLLANDVARVKELLGMVCCGNISIHREFYSNQFTKNEDVKKIAQILQKCMDK</sequence>
<comment type="catalytic activity">
    <reaction evidence="54">
        <text>3-oxotetradecanoyl-[ACP] + NADPH + H(+) = (3R)-hydroxytetradecanoyl-[ACP] + NADP(+)</text>
        <dbReference type="Rhea" id="RHEA:41888"/>
        <dbReference type="Rhea" id="RHEA-COMP:9645"/>
        <dbReference type="Rhea" id="RHEA-COMP:9646"/>
        <dbReference type="ChEBI" id="CHEBI:15378"/>
        <dbReference type="ChEBI" id="CHEBI:57783"/>
        <dbReference type="ChEBI" id="CHEBI:58349"/>
        <dbReference type="ChEBI" id="CHEBI:78473"/>
        <dbReference type="ChEBI" id="CHEBI:78474"/>
    </reaction>
    <physiologicalReaction direction="left-to-right" evidence="54">
        <dbReference type="Rhea" id="RHEA:41889"/>
    </physiologicalReaction>
</comment>
<dbReference type="InterPro" id="IPR018201">
    <property type="entry name" value="Ketoacyl_synth_AS"/>
</dbReference>
<evidence type="ECO:0000256" key="24">
    <source>
        <dbReference type="ARBA" id="ARBA00023351"/>
    </source>
</evidence>
<comment type="catalytic activity">
    <reaction evidence="26">
        <text>(3R)-hydroxydecanoyl-[ACP] = (2E)-decenoyl-[ACP] + H2O</text>
        <dbReference type="Rhea" id="RHEA:41860"/>
        <dbReference type="Rhea" id="RHEA-COMP:9638"/>
        <dbReference type="Rhea" id="RHEA-COMP:9639"/>
        <dbReference type="ChEBI" id="CHEBI:15377"/>
        <dbReference type="ChEBI" id="CHEBI:78466"/>
        <dbReference type="ChEBI" id="CHEBI:78467"/>
    </reaction>
    <physiologicalReaction direction="left-to-right" evidence="26">
        <dbReference type="Rhea" id="RHEA:41861"/>
    </physiologicalReaction>
</comment>
<keyword evidence="10" id="KW-0597">Phosphoprotein</keyword>
<evidence type="ECO:0000256" key="43">
    <source>
        <dbReference type="ARBA" id="ARBA00047953"/>
    </source>
</evidence>
<keyword evidence="69" id="KW-1185">Reference proteome</keyword>
<dbReference type="Pfam" id="PF21149">
    <property type="entry name" value="FAS_pseudo-KR"/>
    <property type="match status" value="1"/>
</dbReference>
<dbReference type="InterPro" id="IPR049552">
    <property type="entry name" value="PKS_DH_N"/>
</dbReference>
<evidence type="ECO:0000256" key="7">
    <source>
        <dbReference type="ARBA" id="ARBA00018769"/>
    </source>
</evidence>
<reference evidence="68 69" key="1">
    <citation type="submission" date="2024-04" db="EMBL/GenBank/DDBJ databases">
        <authorList>
            <person name="Rising A."/>
            <person name="Reimegard J."/>
            <person name="Sonavane S."/>
            <person name="Akerstrom W."/>
            <person name="Nylinder S."/>
            <person name="Hedman E."/>
            <person name="Kallberg Y."/>
        </authorList>
    </citation>
    <scope>NUCLEOTIDE SEQUENCE [LARGE SCALE GENOMIC DNA]</scope>
</reference>
<dbReference type="InterPro" id="IPR057326">
    <property type="entry name" value="KR_dom"/>
</dbReference>
<evidence type="ECO:0000256" key="10">
    <source>
        <dbReference type="ARBA" id="ARBA00022553"/>
    </source>
</evidence>
<comment type="catalytic activity">
    <reaction evidence="25">
        <text>(3R)-hydroxyhexanoyl-[ACP] = (2E)-hexenoyl-[ACP] + H2O</text>
        <dbReference type="Rhea" id="RHEA:41828"/>
        <dbReference type="Rhea" id="RHEA-COMP:9630"/>
        <dbReference type="Rhea" id="RHEA-COMP:9631"/>
        <dbReference type="ChEBI" id="CHEBI:15377"/>
        <dbReference type="ChEBI" id="CHEBI:78457"/>
        <dbReference type="ChEBI" id="CHEBI:78458"/>
    </reaction>
    <physiologicalReaction direction="left-to-right" evidence="25">
        <dbReference type="Rhea" id="RHEA:41829"/>
    </physiologicalReaction>
</comment>
<evidence type="ECO:0000256" key="20">
    <source>
        <dbReference type="ARBA" id="ARBA00023098"/>
    </source>
</evidence>
<evidence type="ECO:0000259" key="66">
    <source>
        <dbReference type="PROSITE" id="PS52004"/>
    </source>
</evidence>
<dbReference type="PROSITE" id="PS52019">
    <property type="entry name" value="PKS_MFAS_DH"/>
    <property type="match status" value="1"/>
</dbReference>
<evidence type="ECO:0000256" key="42">
    <source>
        <dbReference type="ARBA" id="ARBA00047897"/>
    </source>
</evidence>
<evidence type="ECO:0000256" key="45">
    <source>
        <dbReference type="ARBA" id="ARBA00048051"/>
    </source>
</evidence>
<dbReference type="InterPro" id="IPR014030">
    <property type="entry name" value="Ketoacyl_synth_N"/>
</dbReference>
<comment type="catalytic activity">
    <reaction evidence="49">
        <text>a fatty acyl-[ACP] + malonyl-[ACP] + H(+) = a 3-oxoacyl-[ACP] + holo-[ACP] + CO2</text>
        <dbReference type="Rhea" id="RHEA:22836"/>
        <dbReference type="Rhea" id="RHEA-COMP:9623"/>
        <dbReference type="Rhea" id="RHEA-COMP:9685"/>
        <dbReference type="Rhea" id="RHEA-COMP:9916"/>
        <dbReference type="Rhea" id="RHEA-COMP:14125"/>
        <dbReference type="ChEBI" id="CHEBI:15378"/>
        <dbReference type="ChEBI" id="CHEBI:16526"/>
        <dbReference type="ChEBI" id="CHEBI:64479"/>
        <dbReference type="ChEBI" id="CHEBI:78449"/>
        <dbReference type="ChEBI" id="CHEBI:78776"/>
        <dbReference type="ChEBI" id="CHEBI:138651"/>
        <dbReference type="EC" id="2.3.1.41"/>
    </reaction>
    <physiologicalReaction direction="left-to-right" evidence="49">
        <dbReference type="Rhea" id="RHEA:22837"/>
    </physiologicalReaction>
</comment>
<evidence type="ECO:0000256" key="28">
    <source>
        <dbReference type="ARBA" id="ARBA00023398"/>
    </source>
</evidence>
<evidence type="ECO:0000256" key="41">
    <source>
        <dbReference type="ARBA" id="ARBA00047810"/>
    </source>
</evidence>
<evidence type="ECO:0000256" key="2">
    <source>
        <dbReference type="ARBA" id="ARBA00012004"/>
    </source>
</evidence>
<evidence type="ECO:0000256" key="25">
    <source>
        <dbReference type="ARBA" id="ARBA00023373"/>
    </source>
</evidence>
<dbReference type="EC" id="2.3.1.41" evidence="6"/>
<evidence type="ECO:0000256" key="57">
    <source>
        <dbReference type="ARBA" id="ARBA00049171"/>
    </source>
</evidence>
<comment type="catalytic activity">
    <reaction evidence="58">
        <text>3-oxododecanoyl-[ACP] + NADPH + H(+) = (3R)-hydroxydodecanoyl-[ACP] + NADP(+)</text>
        <dbReference type="Rhea" id="RHEA:41872"/>
        <dbReference type="Rhea" id="RHEA-COMP:9641"/>
        <dbReference type="Rhea" id="RHEA-COMP:9642"/>
        <dbReference type="ChEBI" id="CHEBI:15378"/>
        <dbReference type="ChEBI" id="CHEBI:57783"/>
        <dbReference type="ChEBI" id="CHEBI:58349"/>
        <dbReference type="ChEBI" id="CHEBI:78469"/>
        <dbReference type="ChEBI" id="CHEBI:78470"/>
    </reaction>
    <physiologicalReaction direction="left-to-right" evidence="58">
        <dbReference type="Rhea" id="RHEA:41873"/>
    </physiologicalReaction>
</comment>
<dbReference type="PROSITE" id="PS00606">
    <property type="entry name" value="KS3_1"/>
    <property type="match status" value="1"/>
</dbReference>
<dbReference type="InterPro" id="IPR029058">
    <property type="entry name" value="AB_hydrolase_fold"/>
</dbReference>
<dbReference type="InterPro" id="IPR016039">
    <property type="entry name" value="Thiolase-like"/>
</dbReference>
<dbReference type="Pfam" id="PF13602">
    <property type="entry name" value="ADH_zinc_N_2"/>
    <property type="match status" value="1"/>
</dbReference>
<dbReference type="InterPro" id="IPR042104">
    <property type="entry name" value="PKS_dehydratase_sf"/>
</dbReference>
<comment type="catalytic activity">
    <reaction evidence="46">
        <text>(2E)-dodecenoyl-[ACP] + NADPH + H(+) = dodecanoyl-[ACP] + NADP(+)</text>
        <dbReference type="Rhea" id="RHEA:41880"/>
        <dbReference type="Rhea" id="RHEA-COMP:9643"/>
        <dbReference type="Rhea" id="RHEA-COMP:9644"/>
        <dbReference type="ChEBI" id="CHEBI:15378"/>
        <dbReference type="ChEBI" id="CHEBI:57783"/>
        <dbReference type="ChEBI" id="CHEBI:58349"/>
        <dbReference type="ChEBI" id="CHEBI:65264"/>
        <dbReference type="ChEBI" id="CHEBI:78472"/>
    </reaction>
    <physiologicalReaction direction="left-to-right" evidence="46">
        <dbReference type="Rhea" id="RHEA:41881"/>
    </physiologicalReaction>
</comment>
<evidence type="ECO:0000256" key="55">
    <source>
        <dbReference type="ARBA" id="ARBA00049019"/>
    </source>
</evidence>
<dbReference type="FunFam" id="3.40.50.720:FF:000209">
    <property type="entry name" value="Polyketide synthase Pks12"/>
    <property type="match status" value="1"/>
</dbReference>
<dbReference type="InterPro" id="IPR001031">
    <property type="entry name" value="Thioesterase"/>
</dbReference>
<keyword evidence="16" id="KW-0663">Pyridoxal phosphate</keyword>
<dbReference type="PROSITE" id="PS52004">
    <property type="entry name" value="KS3_2"/>
    <property type="match status" value="1"/>
</dbReference>
<evidence type="ECO:0000256" key="26">
    <source>
        <dbReference type="ARBA" id="ARBA00023388"/>
    </source>
</evidence>
<evidence type="ECO:0000256" key="3">
    <source>
        <dbReference type="ARBA" id="ARBA00012480"/>
    </source>
</evidence>
<dbReference type="SMART" id="SM00829">
    <property type="entry name" value="PKS_ER"/>
    <property type="match status" value="1"/>
</dbReference>
<evidence type="ECO:0000256" key="15">
    <source>
        <dbReference type="ARBA" id="ARBA00022857"/>
    </source>
</evidence>
<comment type="catalytic activity">
    <reaction evidence="34">
        <text>3-oxooctadecanoyl-[ACP] + NADPH + H(+) = (3R)-hydroxyoctadecanoyl-[ACP] + NADP(+)</text>
        <dbReference type="Rhea" id="RHEA:41920"/>
        <dbReference type="Rhea" id="RHEA-COMP:9653"/>
        <dbReference type="Rhea" id="RHEA-COMP:9654"/>
        <dbReference type="ChEBI" id="CHEBI:15378"/>
        <dbReference type="ChEBI" id="CHEBI:57783"/>
        <dbReference type="ChEBI" id="CHEBI:58349"/>
        <dbReference type="ChEBI" id="CHEBI:78487"/>
        <dbReference type="ChEBI" id="CHEBI:78488"/>
    </reaction>
    <physiologicalReaction direction="left-to-right" evidence="34">
        <dbReference type="Rhea" id="RHEA:41921"/>
    </physiologicalReaction>
</comment>
<evidence type="ECO:0000256" key="46">
    <source>
        <dbReference type="ARBA" id="ARBA00048281"/>
    </source>
</evidence>
<evidence type="ECO:0000256" key="17">
    <source>
        <dbReference type="ARBA" id="ARBA00022990"/>
    </source>
</evidence>
<evidence type="ECO:0000256" key="40">
    <source>
        <dbReference type="ARBA" id="ARBA00047578"/>
    </source>
</evidence>
<keyword evidence="21" id="KW-0275">Fatty acid biosynthesis</keyword>
<evidence type="ECO:0000256" key="18">
    <source>
        <dbReference type="ARBA" id="ARBA00023002"/>
    </source>
</evidence>
<protein>
    <recommendedName>
        <fullName evidence="7">Fatty acid synthase</fullName>
        <ecNumber evidence="5">1.1.1.100</ecNumber>
        <ecNumber evidence="2">1.3.1.39</ecNumber>
        <ecNumber evidence="6">2.3.1.41</ecNumber>
        <ecNumber evidence="4">2.3.1.85</ecNumber>
        <ecNumber evidence="3">3.1.2.14</ecNumber>
    </recommendedName>
</protein>
<dbReference type="EC" id="1.3.1.39" evidence="2"/>
<dbReference type="Gene3D" id="3.40.50.150">
    <property type="entry name" value="Vaccinia Virus protein VP39"/>
    <property type="match status" value="1"/>
</dbReference>
<comment type="pathway">
    <text evidence="1">Lipid metabolism.</text>
</comment>
<evidence type="ECO:0000256" key="51">
    <source>
        <dbReference type="ARBA" id="ARBA00048650"/>
    </source>
</evidence>
<comment type="catalytic activity">
    <reaction evidence="41">
        <text>(2E)-hexadecenoyl-[ACP] + NADPH + H(+) = hexadecanoyl-[ACP] + NADP(+)</text>
        <dbReference type="Rhea" id="RHEA:41912"/>
        <dbReference type="Rhea" id="RHEA-COMP:9651"/>
        <dbReference type="Rhea" id="RHEA-COMP:9652"/>
        <dbReference type="ChEBI" id="CHEBI:15378"/>
        <dbReference type="ChEBI" id="CHEBI:57783"/>
        <dbReference type="ChEBI" id="CHEBI:58349"/>
        <dbReference type="ChEBI" id="CHEBI:78481"/>
        <dbReference type="ChEBI" id="CHEBI:78483"/>
    </reaction>
    <physiologicalReaction direction="left-to-right" evidence="41">
        <dbReference type="Rhea" id="RHEA:41913"/>
    </physiologicalReaction>
</comment>
<dbReference type="CDD" id="cd00833">
    <property type="entry name" value="PKS"/>
    <property type="match status" value="1"/>
</dbReference>
<evidence type="ECO:0000256" key="27">
    <source>
        <dbReference type="ARBA" id="ARBA00023394"/>
    </source>
</evidence>
<dbReference type="InterPro" id="IPR049391">
    <property type="entry name" value="FAS_pseudo-KR"/>
</dbReference>
<comment type="catalytic activity">
    <reaction evidence="24">
        <text>(3R)-hydroxydodecanoyl-[ACP] = (2E)-dodecenoyl-[ACP] + H2O</text>
        <dbReference type="Rhea" id="RHEA:41876"/>
        <dbReference type="Rhea" id="RHEA-COMP:9642"/>
        <dbReference type="Rhea" id="RHEA-COMP:9643"/>
        <dbReference type="ChEBI" id="CHEBI:15377"/>
        <dbReference type="ChEBI" id="CHEBI:78470"/>
        <dbReference type="ChEBI" id="CHEBI:78472"/>
    </reaction>
    <physiologicalReaction direction="left-to-right" evidence="24">
        <dbReference type="Rhea" id="RHEA:41877"/>
    </physiologicalReaction>
</comment>
<dbReference type="InterPro" id="IPR020843">
    <property type="entry name" value="ER"/>
</dbReference>
<comment type="catalytic activity">
    <reaction evidence="45">
        <text>hexadecanoyl-[ACP] + malonyl-[ACP] + H(+) = 3-oxooctadecanoyl-[ACP] + holo-[ACP] + CO2</text>
        <dbReference type="Rhea" id="RHEA:41916"/>
        <dbReference type="Rhea" id="RHEA-COMP:9623"/>
        <dbReference type="Rhea" id="RHEA-COMP:9652"/>
        <dbReference type="Rhea" id="RHEA-COMP:9653"/>
        <dbReference type="Rhea" id="RHEA-COMP:9685"/>
        <dbReference type="ChEBI" id="CHEBI:15378"/>
        <dbReference type="ChEBI" id="CHEBI:16526"/>
        <dbReference type="ChEBI" id="CHEBI:64479"/>
        <dbReference type="ChEBI" id="CHEBI:78449"/>
        <dbReference type="ChEBI" id="CHEBI:78483"/>
        <dbReference type="ChEBI" id="CHEBI:78487"/>
    </reaction>
    <physiologicalReaction direction="left-to-right" evidence="45">
        <dbReference type="Rhea" id="RHEA:41917"/>
    </physiologicalReaction>
</comment>
<evidence type="ECO:0000256" key="21">
    <source>
        <dbReference type="ARBA" id="ARBA00023160"/>
    </source>
</evidence>
<feature type="coiled-coil region" evidence="65">
    <location>
        <begin position="2361"/>
        <end position="2388"/>
    </location>
</feature>
<evidence type="ECO:0000256" key="11">
    <source>
        <dbReference type="ARBA" id="ARBA00022679"/>
    </source>
</evidence>
<dbReference type="InterPro" id="IPR011032">
    <property type="entry name" value="GroES-like_sf"/>
</dbReference>
<comment type="catalytic activity">
    <reaction evidence="38">
        <text>tetradecanoyl-[ACP] + malonyl-[ACP] + H(+) = 3-oxohexadecanoyl-[ACP] + holo-[ACP] + CO2</text>
        <dbReference type="Rhea" id="RHEA:41900"/>
        <dbReference type="Rhea" id="RHEA-COMP:9623"/>
        <dbReference type="Rhea" id="RHEA-COMP:9648"/>
        <dbReference type="Rhea" id="RHEA-COMP:9649"/>
        <dbReference type="Rhea" id="RHEA-COMP:9685"/>
        <dbReference type="ChEBI" id="CHEBI:15378"/>
        <dbReference type="ChEBI" id="CHEBI:16526"/>
        <dbReference type="ChEBI" id="CHEBI:64479"/>
        <dbReference type="ChEBI" id="CHEBI:78449"/>
        <dbReference type="ChEBI" id="CHEBI:78477"/>
        <dbReference type="ChEBI" id="CHEBI:78478"/>
    </reaction>
    <physiologicalReaction direction="left-to-right" evidence="38">
        <dbReference type="Rhea" id="RHEA:41901"/>
    </physiologicalReaction>
</comment>
<dbReference type="Gene3D" id="1.10.1200.10">
    <property type="entry name" value="ACP-like"/>
    <property type="match status" value="1"/>
</dbReference>
<comment type="catalytic activity">
    <reaction evidence="23">
        <text>(3R)-hydroxyoctanoyl-[ACP] = (2E)-octenoyl-[ACP] + H2O</text>
        <dbReference type="Rhea" id="RHEA:41844"/>
        <dbReference type="Rhea" id="RHEA-COMP:9634"/>
        <dbReference type="Rhea" id="RHEA-COMP:9635"/>
        <dbReference type="ChEBI" id="CHEBI:15377"/>
        <dbReference type="ChEBI" id="CHEBI:78461"/>
        <dbReference type="ChEBI" id="CHEBI:78462"/>
    </reaction>
    <physiologicalReaction direction="left-to-right" evidence="23">
        <dbReference type="Rhea" id="RHEA:41845"/>
    </physiologicalReaction>
</comment>
<comment type="catalytic activity">
    <reaction evidence="40">
        <text>dodecanoyl-[ACP] + malonyl-[ACP] + H(+) = 3-oxotetradecanoyl-[ACP] + holo-[ACP] + CO2</text>
        <dbReference type="Rhea" id="RHEA:41884"/>
        <dbReference type="Rhea" id="RHEA-COMP:9623"/>
        <dbReference type="Rhea" id="RHEA-COMP:9644"/>
        <dbReference type="Rhea" id="RHEA-COMP:9645"/>
        <dbReference type="Rhea" id="RHEA-COMP:9685"/>
        <dbReference type="ChEBI" id="CHEBI:15378"/>
        <dbReference type="ChEBI" id="CHEBI:16526"/>
        <dbReference type="ChEBI" id="CHEBI:64479"/>
        <dbReference type="ChEBI" id="CHEBI:65264"/>
        <dbReference type="ChEBI" id="CHEBI:78449"/>
        <dbReference type="ChEBI" id="CHEBI:78473"/>
    </reaction>
    <physiologicalReaction direction="left-to-right" evidence="40">
        <dbReference type="Rhea" id="RHEA:41885"/>
    </physiologicalReaction>
</comment>
<keyword evidence="8" id="KW-0596">Phosphopantetheine</keyword>
<dbReference type="Proteomes" id="UP001497382">
    <property type="component" value="Unassembled WGS sequence"/>
</dbReference>
<comment type="catalytic activity">
    <reaction evidence="29">
        <text>(3R)-hydroxyoctadecanoyl-[ACP] = (2E)-octadecenoyl-[ACP] + H2O</text>
        <dbReference type="Rhea" id="RHEA:41924"/>
        <dbReference type="Rhea" id="RHEA-COMP:9654"/>
        <dbReference type="Rhea" id="RHEA-COMP:9655"/>
        <dbReference type="ChEBI" id="CHEBI:15377"/>
        <dbReference type="ChEBI" id="CHEBI:78488"/>
        <dbReference type="ChEBI" id="CHEBI:78489"/>
    </reaction>
    <physiologicalReaction direction="left-to-right" evidence="29">
        <dbReference type="Rhea" id="RHEA:41925"/>
    </physiologicalReaction>
</comment>
<keyword evidence="12" id="KW-0702">S-nitrosylation</keyword>
<evidence type="ECO:0000256" key="13">
    <source>
        <dbReference type="ARBA" id="ARBA00022801"/>
    </source>
</evidence>
<evidence type="ECO:0000256" key="62">
    <source>
        <dbReference type="ARBA" id="ARBA00049521"/>
    </source>
</evidence>
<dbReference type="GO" id="GO:0004316">
    <property type="term" value="F:3-oxoacyl-[acyl-carrier-protein] reductase (NADPH) activity"/>
    <property type="evidence" value="ECO:0007669"/>
    <property type="project" value="UniProtKB-EC"/>
</dbReference>
<evidence type="ECO:0000256" key="34">
    <source>
        <dbReference type="ARBA" id="ARBA00047300"/>
    </source>
</evidence>
<dbReference type="InterPro" id="IPR016036">
    <property type="entry name" value="Malonyl_transacylase_ACP-bd"/>
</dbReference>
<evidence type="ECO:0000256" key="44">
    <source>
        <dbReference type="ARBA" id="ARBA00047961"/>
    </source>
</evidence>
<dbReference type="Pfam" id="PF16197">
    <property type="entry name" value="KAsynt_C_assoc"/>
    <property type="match status" value="1"/>
</dbReference>
<feature type="active site" description="Proton acceptor; for dehydratase activity" evidence="64">
    <location>
        <position position="887"/>
    </location>
</feature>
<dbReference type="GO" id="GO:0006633">
    <property type="term" value="P:fatty acid biosynthetic process"/>
    <property type="evidence" value="ECO:0007669"/>
    <property type="project" value="UniProtKB-KW"/>
</dbReference>
<evidence type="ECO:0000256" key="65">
    <source>
        <dbReference type="SAM" id="Coils"/>
    </source>
</evidence>
<evidence type="ECO:0000259" key="67">
    <source>
        <dbReference type="PROSITE" id="PS52019"/>
    </source>
</evidence>
<keyword evidence="65" id="KW-0175">Coiled coil</keyword>
<comment type="catalytic activity">
    <reaction evidence="56">
        <text>decanoyl-[ACP] + malonyl-[ACP] + H(+) = 3-oxododecanoyl-[ACP] + holo-[ACP] + CO2</text>
        <dbReference type="Rhea" id="RHEA:41868"/>
        <dbReference type="Rhea" id="RHEA-COMP:9623"/>
        <dbReference type="Rhea" id="RHEA-COMP:9640"/>
        <dbReference type="Rhea" id="RHEA-COMP:9641"/>
        <dbReference type="Rhea" id="RHEA-COMP:9685"/>
        <dbReference type="ChEBI" id="CHEBI:15378"/>
        <dbReference type="ChEBI" id="CHEBI:16526"/>
        <dbReference type="ChEBI" id="CHEBI:64479"/>
        <dbReference type="ChEBI" id="CHEBI:78449"/>
        <dbReference type="ChEBI" id="CHEBI:78468"/>
        <dbReference type="ChEBI" id="CHEBI:78469"/>
    </reaction>
    <physiologicalReaction direction="left-to-right" evidence="56">
        <dbReference type="Rhea" id="RHEA:41869"/>
    </physiologicalReaction>
</comment>
<dbReference type="InterPro" id="IPR014043">
    <property type="entry name" value="Acyl_transferase_dom"/>
</dbReference>
<dbReference type="SMART" id="SM00827">
    <property type="entry name" value="PKS_AT"/>
    <property type="match status" value="1"/>
</dbReference>
<evidence type="ECO:0000256" key="37">
    <source>
        <dbReference type="ARBA" id="ARBA00047440"/>
    </source>
</evidence>
<dbReference type="EC" id="1.1.1.100" evidence="5"/>
<evidence type="ECO:0000256" key="6">
    <source>
        <dbReference type="ARBA" id="ARBA00013191"/>
    </source>
</evidence>
<dbReference type="InterPro" id="IPR050091">
    <property type="entry name" value="PKS_NRPS_Biosynth_Enz"/>
</dbReference>
<dbReference type="InterPro" id="IPR036291">
    <property type="entry name" value="NAD(P)-bd_dom_sf"/>
</dbReference>
<evidence type="ECO:0000256" key="16">
    <source>
        <dbReference type="ARBA" id="ARBA00022898"/>
    </source>
</evidence>
<keyword evidence="9" id="KW-0444">Lipid biosynthesis</keyword>
<evidence type="ECO:0000256" key="1">
    <source>
        <dbReference type="ARBA" id="ARBA00005189"/>
    </source>
</evidence>
<dbReference type="SMART" id="SM00825">
    <property type="entry name" value="PKS_KS"/>
    <property type="match status" value="1"/>
</dbReference>
<evidence type="ECO:0000256" key="23">
    <source>
        <dbReference type="ARBA" id="ARBA00023332"/>
    </source>
</evidence>
<evidence type="ECO:0000256" key="30">
    <source>
        <dbReference type="ARBA" id="ARBA00023401"/>
    </source>
</evidence>
<gene>
    <name evidence="68" type="ORF">LARSCL_LOCUS12519</name>
</gene>
<dbReference type="InterPro" id="IPR001227">
    <property type="entry name" value="Ac_transferase_dom_sf"/>
</dbReference>
<dbReference type="Pfam" id="PF08659">
    <property type="entry name" value="KR"/>
    <property type="match status" value="1"/>
</dbReference>
<comment type="catalytic activity">
    <reaction evidence="62">
        <text>(2E)-decenoyl-[ACP] + NADPH + H(+) = decanoyl-[ACP] + NADP(+)</text>
        <dbReference type="Rhea" id="RHEA:41864"/>
        <dbReference type="Rhea" id="RHEA-COMP:9639"/>
        <dbReference type="Rhea" id="RHEA-COMP:9640"/>
        <dbReference type="ChEBI" id="CHEBI:15378"/>
        <dbReference type="ChEBI" id="CHEBI:57783"/>
        <dbReference type="ChEBI" id="CHEBI:58349"/>
        <dbReference type="ChEBI" id="CHEBI:78467"/>
        <dbReference type="ChEBI" id="CHEBI:78468"/>
    </reaction>
    <physiologicalReaction direction="left-to-right" evidence="62">
        <dbReference type="Rhea" id="RHEA:41865"/>
    </physiologicalReaction>
</comment>
<comment type="function">
    <text evidence="32">Fatty acid synthetase is a multifunctional enzyme that catalyzes the de novo biosynthesis of long-chain saturated fatty acids starting from acetyl-CoA and malonyl-CoA in the presence of NADPH. This multifunctional protein contains 7 catalytic activities and a site for the binding of the prosthetic group 4'-phosphopantetheine of the acyl carrier protein ([ACP]) domain.</text>
</comment>
<dbReference type="Gene3D" id="3.40.50.1820">
    <property type="entry name" value="alpha/beta hydrolase"/>
    <property type="match status" value="1"/>
</dbReference>
<comment type="catalytic activity">
    <reaction evidence="63">
        <text>octanoyl-[ACP] + malonyl-[ACP] + H(+) = 3-oxodecanoyl-[ACP] + holo-[ACP] + CO2</text>
        <dbReference type="Rhea" id="RHEA:41852"/>
        <dbReference type="Rhea" id="RHEA-COMP:9623"/>
        <dbReference type="Rhea" id="RHEA-COMP:9636"/>
        <dbReference type="Rhea" id="RHEA-COMP:9637"/>
        <dbReference type="Rhea" id="RHEA-COMP:9685"/>
        <dbReference type="ChEBI" id="CHEBI:15378"/>
        <dbReference type="ChEBI" id="CHEBI:16526"/>
        <dbReference type="ChEBI" id="CHEBI:64479"/>
        <dbReference type="ChEBI" id="CHEBI:78449"/>
        <dbReference type="ChEBI" id="CHEBI:78463"/>
        <dbReference type="ChEBI" id="CHEBI:78464"/>
    </reaction>
    <physiologicalReaction direction="left-to-right" evidence="63">
        <dbReference type="Rhea" id="RHEA:41853"/>
    </physiologicalReaction>
</comment>
<dbReference type="Gene3D" id="3.10.129.110">
    <property type="entry name" value="Polyketide synthase dehydratase"/>
    <property type="match status" value="1"/>
</dbReference>
<comment type="catalytic activity">
    <reaction evidence="43">
        <text>3-oxobutanoyl-[ACP] + NADPH + H(+) = (3R)-hydroxybutanoyl-[ACP] + NADP(+)</text>
        <dbReference type="Rhea" id="RHEA:41804"/>
        <dbReference type="Rhea" id="RHEA-COMP:9625"/>
        <dbReference type="Rhea" id="RHEA-COMP:9626"/>
        <dbReference type="ChEBI" id="CHEBI:15378"/>
        <dbReference type="ChEBI" id="CHEBI:57783"/>
        <dbReference type="ChEBI" id="CHEBI:58349"/>
        <dbReference type="ChEBI" id="CHEBI:78450"/>
        <dbReference type="ChEBI" id="CHEBI:78451"/>
    </reaction>
    <physiologicalReaction direction="left-to-right" evidence="43">
        <dbReference type="Rhea" id="RHEA:41805"/>
    </physiologicalReaction>
</comment>
<dbReference type="GO" id="GO:0019171">
    <property type="term" value="F:(3R)-hydroxyacyl-[acyl-carrier-protein] dehydratase activity"/>
    <property type="evidence" value="ECO:0007669"/>
    <property type="project" value="UniProtKB-EC"/>
</dbReference>
<dbReference type="InterPro" id="IPR014031">
    <property type="entry name" value="Ketoacyl_synth_C"/>
</dbReference>
<dbReference type="Pfam" id="PF00109">
    <property type="entry name" value="ketoacyl-synt"/>
    <property type="match status" value="1"/>
</dbReference>
<dbReference type="SUPFAM" id="SSF50129">
    <property type="entry name" value="GroES-like"/>
    <property type="match status" value="1"/>
</dbReference>
<comment type="catalytic activity">
    <reaction evidence="57">
        <text>(2E)-tetradecenoyl-[ACP] + NADPH + H(+) = tetradecanoyl-[ACP] + NADP(+)</text>
        <dbReference type="Rhea" id="RHEA:41896"/>
        <dbReference type="Rhea" id="RHEA-COMP:9647"/>
        <dbReference type="Rhea" id="RHEA-COMP:9648"/>
        <dbReference type="ChEBI" id="CHEBI:15378"/>
        <dbReference type="ChEBI" id="CHEBI:57783"/>
        <dbReference type="ChEBI" id="CHEBI:58349"/>
        <dbReference type="ChEBI" id="CHEBI:78475"/>
        <dbReference type="ChEBI" id="CHEBI:78477"/>
    </reaction>
    <physiologicalReaction direction="left-to-right" evidence="57">
        <dbReference type="Rhea" id="RHEA:41897"/>
    </physiologicalReaction>
</comment>
<keyword evidence="17" id="KW-0007">Acetylation</keyword>
<dbReference type="Gene3D" id="3.40.366.10">
    <property type="entry name" value="Malonyl-Coenzyme A Acyl Carrier Protein, domain 2"/>
    <property type="match status" value="1"/>
</dbReference>
<dbReference type="Pfam" id="PF00975">
    <property type="entry name" value="Thioesterase"/>
    <property type="match status" value="1"/>
</dbReference>
<keyword evidence="14" id="KW-0276">Fatty acid metabolism</keyword>
<comment type="catalytic activity">
    <reaction evidence="33">
        <text>acetyl-CoA + n malonyl-CoA + 2n NADPH + 2n H(+) = a long-chain fatty acid + (n+1) CoA + n CO2 + 2n NADP(+).</text>
        <dbReference type="EC" id="2.3.1.85"/>
    </reaction>
</comment>
<comment type="catalytic activity">
    <reaction evidence="52">
        <text>holo-[ACP] + acetyl-CoA = acetyl-[ACP] + CoA</text>
        <dbReference type="Rhea" id="RHEA:41788"/>
        <dbReference type="Rhea" id="RHEA-COMP:9621"/>
        <dbReference type="Rhea" id="RHEA-COMP:9685"/>
        <dbReference type="ChEBI" id="CHEBI:57287"/>
        <dbReference type="ChEBI" id="CHEBI:57288"/>
        <dbReference type="ChEBI" id="CHEBI:64479"/>
        <dbReference type="ChEBI" id="CHEBI:78446"/>
        <dbReference type="EC" id="2.3.1.38"/>
    </reaction>
    <physiologicalReaction direction="left-to-right" evidence="52">
        <dbReference type="Rhea" id="RHEA:41789"/>
    </physiologicalReaction>
</comment>
<comment type="caution">
    <text evidence="68">The sequence shown here is derived from an EMBL/GenBank/DDBJ whole genome shotgun (WGS) entry which is preliminary data.</text>
</comment>
<evidence type="ECO:0000256" key="33">
    <source>
        <dbReference type="ARBA" id="ARBA00044883"/>
    </source>
</evidence>
<evidence type="ECO:0000256" key="31">
    <source>
        <dbReference type="ARBA" id="ARBA00023402"/>
    </source>
</evidence>
<dbReference type="CDD" id="cd08954">
    <property type="entry name" value="KR_1_FAS_SDR_x"/>
    <property type="match status" value="1"/>
</dbReference>
<evidence type="ECO:0000256" key="22">
    <source>
        <dbReference type="ARBA" id="ARBA00023268"/>
    </source>
</evidence>
<dbReference type="GO" id="GO:0141148">
    <property type="term" value="F:enoyl-[acyl-carrier-protein] reductase (NADPH) activity"/>
    <property type="evidence" value="ECO:0007669"/>
    <property type="project" value="UniProtKB-EC"/>
</dbReference>
<comment type="catalytic activity">
    <reaction evidence="44">
        <text>acetyl-[ACP] + malonyl-[ACP] + H(+) = 3-oxobutanoyl-[ACP] + holo-[ACP] + CO2</text>
        <dbReference type="Rhea" id="RHEA:41800"/>
        <dbReference type="Rhea" id="RHEA-COMP:9621"/>
        <dbReference type="Rhea" id="RHEA-COMP:9623"/>
        <dbReference type="Rhea" id="RHEA-COMP:9625"/>
        <dbReference type="Rhea" id="RHEA-COMP:9685"/>
        <dbReference type="ChEBI" id="CHEBI:15378"/>
        <dbReference type="ChEBI" id="CHEBI:16526"/>
        <dbReference type="ChEBI" id="CHEBI:64479"/>
        <dbReference type="ChEBI" id="CHEBI:78446"/>
        <dbReference type="ChEBI" id="CHEBI:78449"/>
        <dbReference type="ChEBI" id="CHEBI:78450"/>
    </reaction>
    <physiologicalReaction direction="left-to-right" evidence="44">
        <dbReference type="Rhea" id="RHEA:41801"/>
    </physiologicalReaction>
</comment>
<comment type="catalytic activity">
    <reaction evidence="59">
        <text>3-oxohexadecanoyl-[ACP] + NADPH + H(+) = (3R)-hydroxyhexadecanoyl-[ACP] + NADP(+)</text>
        <dbReference type="Rhea" id="RHEA:41904"/>
        <dbReference type="Rhea" id="RHEA-COMP:9649"/>
        <dbReference type="Rhea" id="RHEA-COMP:9650"/>
        <dbReference type="ChEBI" id="CHEBI:15378"/>
        <dbReference type="ChEBI" id="CHEBI:57783"/>
        <dbReference type="ChEBI" id="CHEBI:58349"/>
        <dbReference type="ChEBI" id="CHEBI:78478"/>
        <dbReference type="ChEBI" id="CHEBI:78480"/>
    </reaction>
    <physiologicalReaction direction="left-to-right" evidence="59">
        <dbReference type="Rhea" id="RHEA:41905"/>
    </physiologicalReaction>
</comment>
<evidence type="ECO:0000313" key="69">
    <source>
        <dbReference type="Proteomes" id="UP001497382"/>
    </source>
</evidence>
<evidence type="ECO:0000256" key="35">
    <source>
        <dbReference type="ARBA" id="ARBA00047394"/>
    </source>
</evidence>
<name>A0AAV2AHY1_9ARAC</name>
<comment type="catalytic activity">
    <reaction evidence="51">
        <text>a 2,3-saturated acyl-[ACP] + NADP(+) = a (2E)-enoyl-[ACP] + NADPH + H(+)</text>
        <dbReference type="Rhea" id="RHEA:22564"/>
        <dbReference type="Rhea" id="RHEA-COMP:9925"/>
        <dbReference type="Rhea" id="RHEA-COMP:9926"/>
        <dbReference type="ChEBI" id="CHEBI:15378"/>
        <dbReference type="ChEBI" id="CHEBI:57783"/>
        <dbReference type="ChEBI" id="CHEBI:58349"/>
        <dbReference type="ChEBI" id="CHEBI:78784"/>
        <dbReference type="ChEBI" id="CHEBI:78785"/>
        <dbReference type="EC" id="1.3.1.39"/>
    </reaction>
    <physiologicalReaction direction="right-to-left" evidence="51">
        <dbReference type="Rhea" id="RHEA:22566"/>
    </physiologicalReaction>
</comment>
<comment type="catalytic activity">
    <reaction evidence="36">
        <text>a (3R)-hydroxyacyl-[ACP] + NADP(+) = a 3-oxoacyl-[ACP] + NADPH + H(+)</text>
        <dbReference type="Rhea" id="RHEA:17397"/>
        <dbReference type="Rhea" id="RHEA-COMP:9916"/>
        <dbReference type="Rhea" id="RHEA-COMP:9945"/>
        <dbReference type="ChEBI" id="CHEBI:15378"/>
        <dbReference type="ChEBI" id="CHEBI:57783"/>
        <dbReference type="ChEBI" id="CHEBI:58349"/>
        <dbReference type="ChEBI" id="CHEBI:78776"/>
        <dbReference type="ChEBI" id="CHEBI:78827"/>
        <dbReference type="EC" id="1.1.1.100"/>
    </reaction>
    <physiologicalReaction direction="right-to-left" evidence="36">
        <dbReference type="Rhea" id="RHEA:17399"/>
    </physiologicalReaction>
</comment>
<dbReference type="InterPro" id="IPR020841">
    <property type="entry name" value="PKS_Beta-ketoAc_synthase_dom"/>
</dbReference>
<evidence type="ECO:0000256" key="4">
    <source>
        <dbReference type="ARBA" id="ARBA00012873"/>
    </source>
</evidence>
<evidence type="ECO:0000256" key="36">
    <source>
        <dbReference type="ARBA" id="ARBA00047400"/>
    </source>
</evidence>
<dbReference type="InterPro" id="IPR049900">
    <property type="entry name" value="PKS_mFAS_DH"/>
</dbReference>
<comment type="catalytic activity">
    <reaction evidence="48">
        <text>(2E)-octenoyl-[ACP] + NADPH + H(+) = octanoyl-[ACP] + NADP(+)</text>
        <dbReference type="Rhea" id="RHEA:41848"/>
        <dbReference type="Rhea" id="RHEA-COMP:9635"/>
        <dbReference type="Rhea" id="RHEA-COMP:9636"/>
        <dbReference type="ChEBI" id="CHEBI:15378"/>
        <dbReference type="ChEBI" id="CHEBI:57783"/>
        <dbReference type="ChEBI" id="CHEBI:58349"/>
        <dbReference type="ChEBI" id="CHEBI:78462"/>
        <dbReference type="ChEBI" id="CHEBI:78463"/>
    </reaction>
    <physiologicalReaction direction="left-to-right" evidence="48">
        <dbReference type="Rhea" id="RHEA:41849"/>
    </physiologicalReaction>
</comment>
<organism evidence="68 69">
    <name type="scientific">Larinioides sclopetarius</name>
    <dbReference type="NCBI Taxonomy" id="280406"/>
    <lineage>
        <taxon>Eukaryota</taxon>
        <taxon>Metazoa</taxon>
        <taxon>Ecdysozoa</taxon>
        <taxon>Arthropoda</taxon>
        <taxon>Chelicerata</taxon>
        <taxon>Arachnida</taxon>
        <taxon>Araneae</taxon>
        <taxon>Araneomorphae</taxon>
        <taxon>Entelegynae</taxon>
        <taxon>Araneoidea</taxon>
        <taxon>Araneidae</taxon>
        <taxon>Larinioides</taxon>
    </lineage>
</organism>
<dbReference type="SUPFAM" id="SSF47336">
    <property type="entry name" value="ACP-like"/>
    <property type="match status" value="1"/>
</dbReference>
<comment type="catalytic activity">
    <reaction evidence="27">
        <text>a (3R)-hydroxyacyl-[ACP] = a (2E)-enoyl-[ACP] + H2O</text>
        <dbReference type="Rhea" id="RHEA:13097"/>
        <dbReference type="Rhea" id="RHEA-COMP:9925"/>
        <dbReference type="Rhea" id="RHEA-COMP:9945"/>
        <dbReference type="ChEBI" id="CHEBI:15377"/>
        <dbReference type="ChEBI" id="CHEBI:78784"/>
        <dbReference type="ChEBI" id="CHEBI:78827"/>
        <dbReference type="EC" id="4.2.1.59"/>
    </reaction>
    <physiologicalReaction direction="left-to-right" evidence="27">
        <dbReference type="Rhea" id="RHEA:13098"/>
    </physiologicalReaction>
</comment>
<evidence type="ECO:0000256" key="5">
    <source>
        <dbReference type="ARBA" id="ARBA00012948"/>
    </source>
</evidence>
<dbReference type="SUPFAM" id="SSF55048">
    <property type="entry name" value="Probable ACP-binding domain of malonyl-CoA ACP transacylase"/>
    <property type="match status" value="1"/>
</dbReference>
<feature type="region of interest" description="C-terminal hotdog fold" evidence="64">
    <location>
        <begin position="986"/>
        <end position="1120"/>
    </location>
</feature>
<keyword evidence="15" id="KW-0521">NADP</keyword>
<dbReference type="SUPFAM" id="SSF51735">
    <property type="entry name" value="NAD(P)-binding Rossmann-fold domains"/>
    <property type="match status" value="2"/>
</dbReference>
<keyword evidence="19" id="KW-0520">NAD</keyword>
<feature type="region of interest" description="N-terminal hotdog fold" evidence="64">
    <location>
        <begin position="855"/>
        <end position="975"/>
    </location>
</feature>
<feature type="domain" description="Ketosynthase family 3 (KS3)" evidence="66">
    <location>
        <begin position="17"/>
        <end position="419"/>
    </location>
</feature>
<dbReference type="Pfam" id="PF00698">
    <property type="entry name" value="Acyl_transf_1"/>
    <property type="match status" value="1"/>
</dbReference>
<evidence type="ECO:0000256" key="64">
    <source>
        <dbReference type="PROSITE-ProRule" id="PRU01363"/>
    </source>
</evidence>
<keyword evidence="22" id="KW-0511">Multifunctional enzyme</keyword>
<comment type="catalytic activity">
    <reaction evidence="39">
        <text>(2E)-butenoyl-[ACP] + NADPH + H(+) = butanoyl-[ACP] + NADP(+)</text>
        <dbReference type="Rhea" id="RHEA:41812"/>
        <dbReference type="Rhea" id="RHEA-COMP:9627"/>
        <dbReference type="Rhea" id="RHEA-COMP:9628"/>
        <dbReference type="ChEBI" id="CHEBI:15378"/>
        <dbReference type="ChEBI" id="CHEBI:57783"/>
        <dbReference type="ChEBI" id="CHEBI:58349"/>
        <dbReference type="ChEBI" id="CHEBI:78453"/>
        <dbReference type="ChEBI" id="CHEBI:78454"/>
    </reaction>
    <physiologicalReaction direction="left-to-right" evidence="39">
        <dbReference type="Rhea" id="RHEA:41813"/>
    </physiologicalReaction>
</comment>
<dbReference type="CDD" id="cd05195">
    <property type="entry name" value="enoyl_red"/>
    <property type="match status" value="1"/>
</dbReference>
<evidence type="ECO:0000256" key="9">
    <source>
        <dbReference type="ARBA" id="ARBA00022516"/>
    </source>
</evidence>
<dbReference type="PANTHER" id="PTHR43775">
    <property type="entry name" value="FATTY ACID SYNTHASE"/>
    <property type="match status" value="1"/>
</dbReference>
<comment type="catalytic activity">
    <reaction evidence="61">
        <text>butanoyl-[ACP] + malonyl-[ACP] + H(+) = 3-oxohexanoyl-[ACP] + holo-[ACP] + CO2</text>
        <dbReference type="Rhea" id="RHEA:41820"/>
        <dbReference type="Rhea" id="RHEA-COMP:9623"/>
        <dbReference type="Rhea" id="RHEA-COMP:9628"/>
        <dbReference type="Rhea" id="RHEA-COMP:9629"/>
        <dbReference type="Rhea" id="RHEA-COMP:9685"/>
        <dbReference type="ChEBI" id="CHEBI:15378"/>
        <dbReference type="ChEBI" id="CHEBI:16526"/>
        <dbReference type="ChEBI" id="CHEBI:64479"/>
        <dbReference type="ChEBI" id="CHEBI:78449"/>
        <dbReference type="ChEBI" id="CHEBI:78454"/>
        <dbReference type="ChEBI" id="CHEBI:78456"/>
    </reaction>
    <physiologicalReaction direction="left-to-right" evidence="61">
        <dbReference type="Rhea" id="RHEA:41821"/>
    </physiologicalReaction>
</comment>
<evidence type="ECO:0000256" key="59">
    <source>
        <dbReference type="ARBA" id="ARBA00049414"/>
    </source>
</evidence>
<evidence type="ECO:0000256" key="52">
    <source>
        <dbReference type="ARBA" id="ARBA00048691"/>
    </source>
</evidence>
<comment type="catalytic activity">
    <reaction evidence="35">
        <text>hexanoyl-[ACP] + malonyl-[ACP] + H(+) = 3-oxooctanoyl-[ACP] + holo-[ACP] + CO2</text>
        <dbReference type="Rhea" id="RHEA:41836"/>
        <dbReference type="Rhea" id="RHEA-COMP:9623"/>
        <dbReference type="Rhea" id="RHEA-COMP:9632"/>
        <dbReference type="Rhea" id="RHEA-COMP:9633"/>
        <dbReference type="Rhea" id="RHEA-COMP:9685"/>
        <dbReference type="ChEBI" id="CHEBI:15378"/>
        <dbReference type="ChEBI" id="CHEBI:16526"/>
        <dbReference type="ChEBI" id="CHEBI:64479"/>
        <dbReference type="ChEBI" id="CHEBI:78449"/>
        <dbReference type="ChEBI" id="CHEBI:78459"/>
        <dbReference type="ChEBI" id="CHEBI:78460"/>
    </reaction>
    <physiologicalReaction direction="left-to-right" evidence="35">
        <dbReference type="Rhea" id="RHEA:41837"/>
    </physiologicalReaction>
</comment>
<dbReference type="InterPro" id="IPR032821">
    <property type="entry name" value="PKS_assoc"/>
</dbReference>
<evidence type="ECO:0000256" key="50">
    <source>
        <dbReference type="ARBA" id="ARBA00048571"/>
    </source>
</evidence>
<comment type="catalytic activity">
    <reaction evidence="37">
        <text>3-oxodecanoyl-[ACP] + NADPH + H(+) = (3R)-hydroxydecanoyl-[ACP] + NADP(+)</text>
        <dbReference type="Rhea" id="RHEA:41856"/>
        <dbReference type="Rhea" id="RHEA-COMP:9637"/>
        <dbReference type="Rhea" id="RHEA-COMP:9638"/>
        <dbReference type="ChEBI" id="CHEBI:15378"/>
        <dbReference type="ChEBI" id="CHEBI:57783"/>
        <dbReference type="ChEBI" id="CHEBI:58349"/>
        <dbReference type="ChEBI" id="CHEBI:78464"/>
        <dbReference type="ChEBI" id="CHEBI:78466"/>
    </reaction>
    <physiologicalReaction direction="left-to-right" evidence="37">
        <dbReference type="Rhea" id="RHEA:41857"/>
    </physiologicalReaction>
</comment>
<dbReference type="GO" id="GO:0004312">
    <property type="term" value="F:fatty acid synthase activity"/>
    <property type="evidence" value="ECO:0007669"/>
    <property type="project" value="UniProtKB-EC"/>
</dbReference>
<proteinExistence type="predicted"/>